<keyword evidence="7 8" id="KW-0472">Membrane</keyword>
<dbReference type="Proteomes" id="UP000799441">
    <property type="component" value="Unassembled WGS sequence"/>
</dbReference>
<dbReference type="GO" id="GO:0006629">
    <property type="term" value="P:lipid metabolic process"/>
    <property type="evidence" value="ECO:0007669"/>
    <property type="project" value="InterPro"/>
</dbReference>
<comment type="caution">
    <text evidence="11">The sequence shown here is derived from an EMBL/GenBank/DDBJ whole genome shotgun (WGS) entry which is preliminary data.</text>
</comment>
<keyword evidence="12" id="KW-1185">Reference proteome</keyword>
<comment type="subcellular location">
    <subcellularLocation>
        <location evidence="1">Membrane</location>
        <topology evidence="1">Multi-pass membrane protein</topology>
    </subcellularLocation>
</comment>
<evidence type="ECO:0000256" key="5">
    <source>
        <dbReference type="ARBA" id="ARBA00022692"/>
    </source>
</evidence>
<dbReference type="EMBL" id="MU003811">
    <property type="protein sequence ID" value="KAF2719455.1"/>
    <property type="molecule type" value="Genomic_DNA"/>
</dbReference>
<comment type="pathway">
    <text evidence="2">Secondary metabolite biosynthesis.</text>
</comment>
<feature type="chain" id="PRO_5040454112" description="Wax synthase domain-containing protein" evidence="9">
    <location>
        <begin position="27"/>
        <end position="304"/>
    </location>
</feature>
<dbReference type="InterPro" id="IPR044851">
    <property type="entry name" value="Wax_synthase"/>
</dbReference>
<dbReference type="AlphaFoldDB" id="A0A9P4Q4P4"/>
<dbReference type="Pfam" id="PF13813">
    <property type="entry name" value="MBOAT_2"/>
    <property type="match status" value="1"/>
</dbReference>
<evidence type="ECO:0000256" key="7">
    <source>
        <dbReference type="ARBA" id="ARBA00023136"/>
    </source>
</evidence>
<keyword evidence="4" id="KW-0808">Transferase</keyword>
<organism evidence="11 12">
    <name type="scientific">Polychaeton citri CBS 116435</name>
    <dbReference type="NCBI Taxonomy" id="1314669"/>
    <lineage>
        <taxon>Eukaryota</taxon>
        <taxon>Fungi</taxon>
        <taxon>Dikarya</taxon>
        <taxon>Ascomycota</taxon>
        <taxon>Pezizomycotina</taxon>
        <taxon>Dothideomycetes</taxon>
        <taxon>Dothideomycetidae</taxon>
        <taxon>Capnodiales</taxon>
        <taxon>Capnodiaceae</taxon>
        <taxon>Polychaeton</taxon>
    </lineage>
</organism>
<feature type="transmembrane region" description="Helical" evidence="8">
    <location>
        <begin position="234"/>
        <end position="253"/>
    </location>
</feature>
<evidence type="ECO:0000256" key="1">
    <source>
        <dbReference type="ARBA" id="ARBA00004141"/>
    </source>
</evidence>
<dbReference type="GO" id="GO:0008374">
    <property type="term" value="F:O-acyltransferase activity"/>
    <property type="evidence" value="ECO:0007669"/>
    <property type="project" value="InterPro"/>
</dbReference>
<dbReference type="OrthoDB" id="1077582at2759"/>
<accession>A0A9P4Q4P4</accession>
<feature type="domain" description="Wax synthase" evidence="10">
    <location>
        <begin position="164"/>
        <end position="231"/>
    </location>
</feature>
<name>A0A9P4Q4P4_9PEZI</name>
<dbReference type="PANTHER" id="PTHR31595:SF57">
    <property type="entry name" value="OS04G0481900 PROTEIN"/>
    <property type="match status" value="1"/>
</dbReference>
<evidence type="ECO:0000256" key="2">
    <source>
        <dbReference type="ARBA" id="ARBA00005179"/>
    </source>
</evidence>
<evidence type="ECO:0000313" key="12">
    <source>
        <dbReference type="Proteomes" id="UP000799441"/>
    </source>
</evidence>
<evidence type="ECO:0000256" key="4">
    <source>
        <dbReference type="ARBA" id="ARBA00022679"/>
    </source>
</evidence>
<protein>
    <recommendedName>
        <fullName evidence="10">Wax synthase domain-containing protein</fullName>
    </recommendedName>
</protein>
<evidence type="ECO:0000313" key="11">
    <source>
        <dbReference type="EMBL" id="KAF2719455.1"/>
    </source>
</evidence>
<feature type="transmembrane region" description="Helical" evidence="8">
    <location>
        <begin position="203"/>
        <end position="222"/>
    </location>
</feature>
<gene>
    <name evidence="11" type="ORF">K431DRAFT_347962</name>
</gene>
<dbReference type="PANTHER" id="PTHR31595">
    <property type="entry name" value="LONG-CHAIN-ALCOHOL O-FATTY-ACYLTRANSFERASE 3-RELATED"/>
    <property type="match status" value="1"/>
</dbReference>
<feature type="transmembrane region" description="Helical" evidence="8">
    <location>
        <begin position="113"/>
        <end position="131"/>
    </location>
</feature>
<comment type="similarity">
    <text evidence="3">Belongs to the wax synthase family.</text>
</comment>
<evidence type="ECO:0000256" key="6">
    <source>
        <dbReference type="ARBA" id="ARBA00022989"/>
    </source>
</evidence>
<evidence type="ECO:0000256" key="9">
    <source>
        <dbReference type="SAM" id="SignalP"/>
    </source>
</evidence>
<keyword evidence="6 8" id="KW-1133">Transmembrane helix</keyword>
<sequence length="304" mass="33843">MSPSPLVLRAGGLVAGGLLLILPARTGIEDPLTLCGLRIVCFFYTCKLWDITIARADNLPVRLIQTPDGTTQPAPMETTTDKVTYLYLLTTEMRYHSFDTAAHQNRPPLSARAGLLWAVLPFLILTPLAYVSPAPEAKIPLILLVIQQALEGAHTLLHRSCPDPLFYKPFAAPSLTAFWSTHWHSCAAPFFRSLAYEPGKKVGGRWFGVLLTFALSGAWHGWASAALAEEGYEWVLGLQVCGVFVWMGVGCLIERALFYEKRGWWISTLQWLFAWVSVAWAAGRCWETVECHGRIGWLRSNHCT</sequence>
<dbReference type="GO" id="GO:0016020">
    <property type="term" value="C:membrane"/>
    <property type="evidence" value="ECO:0007669"/>
    <property type="project" value="UniProtKB-SubCell"/>
</dbReference>
<evidence type="ECO:0000256" key="8">
    <source>
        <dbReference type="SAM" id="Phobius"/>
    </source>
</evidence>
<proteinExistence type="inferred from homology"/>
<evidence type="ECO:0000256" key="3">
    <source>
        <dbReference type="ARBA" id="ARBA00007282"/>
    </source>
</evidence>
<keyword evidence="5 8" id="KW-0812">Transmembrane</keyword>
<dbReference type="InterPro" id="IPR032805">
    <property type="entry name" value="Wax_synthase_dom"/>
</dbReference>
<reference evidence="11" key="1">
    <citation type="journal article" date="2020" name="Stud. Mycol.">
        <title>101 Dothideomycetes genomes: a test case for predicting lifestyles and emergence of pathogens.</title>
        <authorList>
            <person name="Haridas S."/>
            <person name="Albert R."/>
            <person name="Binder M."/>
            <person name="Bloem J."/>
            <person name="Labutti K."/>
            <person name="Salamov A."/>
            <person name="Andreopoulos B."/>
            <person name="Baker S."/>
            <person name="Barry K."/>
            <person name="Bills G."/>
            <person name="Bluhm B."/>
            <person name="Cannon C."/>
            <person name="Castanera R."/>
            <person name="Culley D."/>
            <person name="Daum C."/>
            <person name="Ezra D."/>
            <person name="Gonzalez J."/>
            <person name="Henrissat B."/>
            <person name="Kuo A."/>
            <person name="Liang C."/>
            <person name="Lipzen A."/>
            <person name="Lutzoni F."/>
            <person name="Magnuson J."/>
            <person name="Mondo S."/>
            <person name="Nolan M."/>
            <person name="Ohm R."/>
            <person name="Pangilinan J."/>
            <person name="Park H.-J."/>
            <person name="Ramirez L."/>
            <person name="Alfaro M."/>
            <person name="Sun H."/>
            <person name="Tritt A."/>
            <person name="Yoshinaga Y."/>
            <person name="Zwiers L.-H."/>
            <person name="Turgeon B."/>
            <person name="Goodwin S."/>
            <person name="Spatafora J."/>
            <person name="Crous P."/>
            <person name="Grigoriev I."/>
        </authorList>
    </citation>
    <scope>NUCLEOTIDE SEQUENCE</scope>
    <source>
        <strain evidence="11">CBS 116435</strain>
    </source>
</reference>
<evidence type="ECO:0000259" key="10">
    <source>
        <dbReference type="Pfam" id="PF13813"/>
    </source>
</evidence>
<feature type="signal peptide" evidence="9">
    <location>
        <begin position="1"/>
        <end position="26"/>
    </location>
</feature>
<keyword evidence="9" id="KW-0732">Signal</keyword>